<dbReference type="EMBL" id="CABFNQ020000614">
    <property type="protein sequence ID" value="CAH0020085.1"/>
    <property type="molecule type" value="Genomic_DNA"/>
</dbReference>
<evidence type="ECO:0000256" key="1">
    <source>
        <dbReference type="ARBA" id="ARBA00005725"/>
    </source>
</evidence>
<reference evidence="5" key="1">
    <citation type="submission" date="2021-10" db="EMBL/GenBank/DDBJ databases">
        <authorList>
            <person name="Piombo E."/>
        </authorList>
    </citation>
    <scope>NUCLEOTIDE SEQUENCE</scope>
</reference>
<proteinExistence type="inferred from homology"/>
<accession>A0A9N9V6B2</accession>
<dbReference type="InterPro" id="IPR008030">
    <property type="entry name" value="NmrA-like"/>
</dbReference>
<feature type="domain" description="NmrA-like" evidence="4">
    <location>
        <begin position="16"/>
        <end position="306"/>
    </location>
</feature>
<gene>
    <name evidence="5" type="ORF">CRHIZ90672A_00018519</name>
</gene>
<keyword evidence="3" id="KW-0560">Oxidoreductase</keyword>
<comment type="similarity">
    <text evidence="1">Belongs to the NmrA-type oxidoreductase family. Isoflavone reductase subfamily.</text>
</comment>
<organism evidence="5 6">
    <name type="scientific">Clonostachys rhizophaga</name>
    <dbReference type="NCBI Taxonomy" id="160324"/>
    <lineage>
        <taxon>Eukaryota</taxon>
        <taxon>Fungi</taxon>
        <taxon>Dikarya</taxon>
        <taxon>Ascomycota</taxon>
        <taxon>Pezizomycotina</taxon>
        <taxon>Sordariomycetes</taxon>
        <taxon>Hypocreomycetidae</taxon>
        <taxon>Hypocreales</taxon>
        <taxon>Bionectriaceae</taxon>
        <taxon>Clonostachys</taxon>
    </lineage>
</organism>
<dbReference type="AlphaFoldDB" id="A0A9N9V6B2"/>
<dbReference type="OrthoDB" id="419598at2759"/>
<dbReference type="Gene3D" id="3.40.50.720">
    <property type="entry name" value="NAD(P)-binding Rossmann-like Domain"/>
    <property type="match status" value="1"/>
</dbReference>
<protein>
    <recommendedName>
        <fullName evidence="4">NmrA-like domain-containing protein</fullName>
    </recommendedName>
</protein>
<dbReference type="Proteomes" id="UP000696573">
    <property type="component" value="Unassembled WGS sequence"/>
</dbReference>
<dbReference type="PANTHER" id="PTHR47706">
    <property type="entry name" value="NMRA-LIKE FAMILY PROTEIN"/>
    <property type="match status" value="1"/>
</dbReference>
<dbReference type="PANTHER" id="PTHR47706:SF4">
    <property type="entry name" value="NMRA-LIKE DOMAIN-CONTAINING PROTEIN"/>
    <property type="match status" value="1"/>
</dbReference>
<evidence type="ECO:0000313" key="5">
    <source>
        <dbReference type="EMBL" id="CAH0020085.1"/>
    </source>
</evidence>
<dbReference type="InterPro" id="IPR036291">
    <property type="entry name" value="NAD(P)-bd_dom_sf"/>
</dbReference>
<keyword evidence="2" id="KW-0521">NADP</keyword>
<evidence type="ECO:0000256" key="3">
    <source>
        <dbReference type="ARBA" id="ARBA00023002"/>
    </source>
</evidence>
<evidence type="ECO:0000259" key="4">
    <source>
        <dbReference type="Pfam" id="PF05368"/>
    </source>
</evidence>
<name>A0A9N9V6B2_9HYPO</name>
<evidence type="ECO:0000256" key="2">
    <source>
        <dbReference type="ARBA" id="ARBA00022857"/>
    </source>
</evidence>
<keyword evidence="6" id="KW-1185">Reference proteome</keyword>
<comment type="caution">
    <text evidence="5">The sequence shown here is derived from an EMBL/GenBank/DDBJ whole genome shotgun (WGS) entry which is preliminary data.</text>
</comment>
<evidence type="ECO:0000313" key="6">
    <source>
        <dbReference type="Proteomes" id="UP000696573"/>
    </source>
</evidence>
<dbReference type="Gene3D" id="3.90.25.10">
    <property type="entry name" value="UDP-galactose 4-epimerase, domain 1"/>
    <property type="match status" value="1"/>
</dbReference>
<dbReference type="InterPro" id="IPR051609">
    <property type="entry name" value="NmrA/Isoflavone_reductase-like"/>
</dbReference>
<dbReference type="Pfam" id="PF05368">
    <property type="entry name" value="NmrA"/>
    <property type="match status" value="1"/>
</dbReference>
<dbReference type="SUPFAM" id="SSF51735">
    <property type="entry name" value="NAD(P)-binding Rossmann-fold domains"/>
    <property type="match status" value="1"/>
</dbReference>
<sequence>MTSSVGKPSAIAVAGSGDIARYLAEEFVRHGQYEFHLISRKEPSWASQPKIQHHAVRDFNKDKLAEIFNEHGIKAIISTLSTDDASVFIPLHEAILDACRISATCKRLIPSDFVGDVEKWPHLPRSYRNTRFTFRKILEDQTEVEWTSVNQGWLMDYFVHFPQGAKTYIKPFASWPLSLKDATCRLPGNGDDKLTWTAARDIAKAVVALMAQPKWDRYTYVYGEVGTWREVLPKVEKALGIKIERLPFPVEKIVKAVEDFSDPEKQYMASIDEWTVRGAVLVPLDVARKQRENLFSSIKFRTIEELLHEAQTVDIV</sequence>
<dbReference type="GO" id="GO:0016491">
    <property type="term" value="F:oxidoreductase activity"/>
    <property type="evidence" value="ECO:0007669"/>
    <property type="project" value="UniProtKB-KW"/>
</dbReference>